<dbReference type="GeneID" id="9802870"/>
<evidence type="ECO:0000259" key="1">
    <source>
        <dbReference type="Pfam" id="PF00646"/>
    </source>
</evidence>
<sequence>MTSNTTKFRLLYLPRLALESVLSNFDHLERFEFSTCSKRCKLVVKLLRNGCSEIDVQLNHRVTSVTVSSGSKFKECTWFHLFNAPGCGNHQVLTLNGRTIRMTNNLRNVCFYCSGGLTVDTKSLVDHLAETFRVPIKILEFEMDYFDHYRDFVQCFPKCDILRISGVCPISEEDITYLKEHVEHNHFYKNGNPQ</sequence>
<dbReference type="InterPro" id="IPR001810">
    <property type="entry name" value="F-box_dom"/>
</dbReference>
<dbReference type="InParanoid" id="E3MHS8"/>
<dbReference type="CTD" id="9802870"/>
<dbReference type="RefSeq" id="XP_003104262.2">
    <property type="nucleotide sequence ID" value="XM_003104214.2"/>
</dbReference>
<accession>E3MHS8</accession>
<name>E3MHS8_CAERE</name>
<dbReference type="KEGG" id="crq:GCK72_004629"/>
<dbReference type="EMBL" id="DS268446">
    <property type="protein sequence ID" value="EFP02184.1"/>
    <property type="molecule type" value="Genomic_DNA"/>
</dbReference>
<organism evidence="3">
    <name type="scientific">Caenorhabditis remanei</name>
    <name type="common">Caenorhabditis vulgaris</name>
    <dbReference type="NCBI Taxonomy" id="31234"/>
    <lineage>
        <taxon>Eukaryota</taxon>
        <taxon>Metazoa</taxon>
        <taxon>Ecdysozoa</taxon>
        <taxon>Nematoda</taxon>
        <taxon>Chromadorea</taxon>
        <taxon>Rhabditida</taxon>
        <taxon>Rhabditina</taxon>
        <taxon>Rhabditomorpha</taxon>
        <taxon>Rhabditoidea</taxon>
        <taxon>Rhabditidae</taxon>
        <taxon>Peloderinae</taxon>
        <taxon>Caenorhabditis</taxon>
    </lineage>
</organism>
<dbReference type="HOGENOM" id="CLU_1429246_0_0_1"/>
<dbReference type="Pfam" id="PF00646">
    <property type="entry name" value="F-box"/>
    <property type="match status" value="1"/>
</dbReference>
<dbReference type="AlphaFoldDB" id="E3MHS8"/>
<feature type="domain" description="F-box" evidence="1">
    <location>
        <begin position="10"/>
        <end position="49"/>
    </location>
</feature>
<dbReference type="Proteomes" id="UP000008281">
    <property type="component" value="Unassembled WGS sequence"/>
</dbReference>
<evidence type="ECO:0000313" key="2">
    <source>
        <dbReference type="EMBL" id="EFP02184.1"/>
    </source>
</evidence>
<proteinExistence type="predicted"/>
<evidence type="ECO:0000313" key="3">
    <source>
        <dbReference type="Proteomes" id="UP000008281"/>
    </source>
</evidence>
<dbReference type="PANTHER" id="PTHR21503">
    <property type="entry name" value="F-BOX-CONTAINING HYPOTHETICAL PROTEIN C.ELEGANS"/>
    <property type="match status" value="1"/>
</dbReference>
<reference evidence="2" key="1">
    <citation type="submission" date="2007-07" db="EMBL/GenBank/DDBJ databases">
        <title>PCAP assembly of the Caenorhabditis remanei genome.</title>
        <authorList>
            <consortium name="The Caenorhabditis remanei Sequencing Consortium"/>
            <person name="Wilson R.K."/>
        </authorList>
    </citation>
    <scope>NUCLEOTIDE SEQUENCE [LARGE SCALE GENOMIC DNA]</scope>
    <source>
        <strain evidence="2">PB4641</strain>
    </source>
</reference>
<dbReference type="PANTHER" id="PTHR21503:SF8">
    <property type="entry name" value="F-BOX ASSOCIATED DOMAIN-CONTAINING PROTEIN-RELATED"/>
    <property type="match status" value="1"/>
</dbReference>
<keyword evidence="3" id="KW-1185">Reference proteome</keyword>
<protein>
    <recommendedName>
        <fullName evidence="1">F-box domain-containing protein</fullName>
    </recommendedName>
</protein>
<gene>
    <name evidence="2" type="ORF">CRE_24993</name>
</gene>